<accession>A0ACC2M4P7</accession>
<reference evidence="1 2" key="1">
    <citation type="journal article" date="2022" name="Hortic Res">
        <title>A haplotype resolved chromosomal level avocado genome allows analysis of novel avocado genes.</title>
        <authorList>
            <person name="Nath O."/>
            <person name="Fletcher S.J."/>
            <person name="Hayward A."/>
            <person name="Shaw L.M."/>
            <person name="Masouleh A.K."/>
            <person name="Furtado A."/>
            <person name="Henry R.J."/>
            <person name="Mitter N."/>
        </authorList>
    </citation>
    <scope>NUCLEOTIDE SEQUENCE [LARGE SCALE GENOMIC DNA]</scope>
    <source>
        <strain evidence="2">cv. Hass</strain>
    </source>
</reference>
<organism evidence="1 2">
    <name type="scientific">Persea americana</name>
    <name type="common">Avocado</name>
    <dbReference type="NCBI Taxonomy" id="3435"/>
    <lineage>
        <taxon>Eukaryota</taxon>
        <taxon>Viridiplantae</taxon>
        <taxon>Streptophyta</taxon>
        <taxon>Embryophyta</taxon>
        <taxon>Tracheophyta</taxon>
        <taxon>Spermatophyta</taxon>
        <taxon>Magnoliopsida</taxon>
        <taxon>Magnoliidae</taxon>
        <taxon>Laurales</taxon>
        <taxon>Lauraceae</taxon>
        <taxon>Persea</taxon>
    </lineage>
</organism>
<protein>
    <submittedName>
        <fullName evidence="1">Uncharacterized protein</fullName>
    </submittedName>
</protein>
<gene>
    <name evidence="1" type="ORF">MRB53_017445</name>
</gene>
<dbReference type="EMBL" id="CM056813">
    <property type="protein sequence ID" value="KAJ8640751.1"/>
    <property type="molecule type" value="Genomic_DNA"/>
</dbReference>
<comment type="caution">
    <text evidence="1">The sequence shown here is derived from an EMBL/GenBank/DDBJ whole genome shotgun (WGS) entry which is preliminary data.</text>
</comment>
<keyword evidence="2" id="KW-1185">Reference proteome</keyword>
<dbReference type="Proteomes" id="UP001234297">
    <property type="component" value="Chromosome 5"/>
</dbReference>
<sequence length="333" mass="38343">MEESNCSVSLPSLLCNENQDETKEEDEEQEARFYSIDCKGLSETEDEYIQTLVARERTYSSGSHGYAIYDCLTDDWLQCAYLDAVQWVLKMRAIFGFRFQTAYLSVTYLYQFLLRRQVDQRGKSWAIRLLSVACLSLAVKMEECKIPALSEFRVDDYNFENGVIQRMEIMVLNTLEWRMSFVTPYAYLNYFISKFSDESRPKSLLYRTIGLISDTVRVVTVMNYRPSAIAAAAVLVSFDQRLTKRLIDFKMGAASSCGNLENDHVFACYNLMLEFEKRKMKTPSFKASPDLSSIHASSVDNLNSTSFISLSNKRRMNENDRSDTNGFVEEDPL</sequence>
<name>A0ACC2M4P7_PERAE</name>
<proteinExistence type="predicted"/>
<evidence type="ECO:0000313" key="1">
    <source>
        <dbReference type="EMBL" id="KAJ8640751.1"/>
    </source>
</evidence>
<evidence type="ECO:0000313" key="2">
    <source>
        <dbReference type="Proteomes" id="UP001234297"/>
    </source>
</evidence>